<dbReference type="AlphaFoldDB" id="A0A455T438"/>
<protein>
    <submittedName>
        <fullName evidence="1">Uncharacterized protein</fullName>
    </submittedName>
</protein>
<dbReference type="EMBL" id="AP019377">
    <property type="protein sequence ID" value="BBH94169.1"/>
    <property type="molecule type" value="Genomic_DNA"/>
</dbReference>
<proteinExistence type="predicted"/>
<accession>A0A455T438</accession>
<gene>
    <name evidence="1" type="ORF">KTA_23680</name>
</gene>
<name>A0A455T438_9CHLR</name>
<sequence length="255" mass="27541">MKAKLFHIVKRSSELTVVTLVSFTLVGLLAFVALPAIAQAAPASGGKCARDDVQCVINIGNQLITARLNALNTLSSRVTQQQQAGHITADAASALQADIATNQNGLKSLQSKLDAETSAQAARQDVKNIFWQFRIYAVVLPRDYQQLHFDIEKKLASKMEAAKASIEKAIAAAPASKQAQLQSLYNDFKAQLATAEAQFDTVQSTLPTLTPENYNQDRTAYASNLAKVRSAEKTAHTALHQAASDLHQIAQLLKS</sequence>
<organism evidence="1">
    <name type="scientific">Thermogemmatispora argillosa</name>
    <dbReference type="NCBI Taxonomy" id="2045280"/>
    <lineage>
        <taxon>Bacteria</taxon>
        <taxon>Bacillati</taxon>
        <taxon>Chloroflexota</taxon>
        <taxon>Ktedonobacteria</taxon>
        <taxon>Thermogemmatisporales</taxon>
        <taxon>Thermogemmatisporaceae</taxon>
        <taxon>Thermogemmatispora</taxon>
    </lineage>
</organism>
<reference evidence="1" key="1">
    <citation type="submission" date="2018-12" db="EMBL/GenBank/DDBJ databases">
        <title>Novel natural products biosynthetic potential of the class Ktedonobacteria.</title>
        <authorList>
            <person name="Zheng Y."/>
            <person name="Saitou A."/>
            <person name="Wang C.M."/>
            <person name="Toyoda A."/>
            <person name="Minakuchi Y."/>
            <person name="Sekiguchi Y."/>
            <person name="Ueda K."/>
            <person name="Takano H."/>
            <person name="Sakai Y."/>
            <person name="Yokota A."/>
            <person name="Yabe S."/>
        </authorList>
    </citation>
    <scope>NUCLEOTIDE SEQUENCE</scope>
    <source>
        <strain evidence="1">A3-2</strain>
    </source>
</reference>
<evidence type="ECO:0000313" key="1">
    <source>
        <dbReference type="EMBL" id="BBH94169.1"/>
    </source>
</evidence>